<dbReference type="EMBL" id="BTSY01000004">
    <property type="protein sequence ID" value="GMT25998.1"/>
    <property type="molecule type" value="Genomic_DNA"/>
</dbReference>
<accession>A0AAV5W352</accession>
<organism evidence="1 2">
    <name type="scientific">Pristionchus fissidentatus</name>
    <dbReference type="NCBI Taxonomy" id="1538716"/>
    <lineage>
        <taxon>Eukaryota</taxon>
        <taxon>Metazoa</taxon>
        <taxon>Ecdysozoa</taxon>
        <taxon>Nematoda</taxon>
        <taxon>Chromadorea</taxon>
        <taxon>Rhabditida</taxon>
        <taxon>Rhabditina</taxon>
        <taxon>Diplogasteromorpha</taxon>
        <taxon>Diplogasteroidea</taxon>
        <taxon>Neodiplogasteridae</taxon>
        <taxon>Pristionchus</taxon>
    </lineage>
</organism>
<name>A0AAV5W352_9BILA</name>
<keyword evidence="2" id="KW-1185">Reference proteome</keyword>
<comment type="caution">
    <text evidence="1">The sequence shown here is derived from an EMBL/GenBank/DDBJ whole genome shotgun (WGS) entry which is preliminary data.</text>
</comment>
<evidence type="ECO:0000313" key="2">
    <source>
        <dbReference type="Proteomes" id="UP001432322"/>
    </source>
</evidence>
<dbReference type="AlphaFoldDB" id="A0AAV5W352"/>
<sequence>DFPSKMEKSATADIFAHVGCHKTCDTSLIIHACGNDYRCNRAQKRPDSSIDCRDTDHVIHASANVNDSNGQIVEIFKEQTFDSLQCTKQGWKGNDKMLIDFSKYPKNEINIACRSKCSEKFTTCSGSNCPTGSNFERSCPNGSILRINDVQSMETIDCKPSLGWFGKNSRNVLVNFKNTDYRVTMKCEDSCTDTLVEDDCRGEKG</sequence>
<feature type="non-terminal residue" evidence="1">
    <location>
        <position position="205"/>
    </location>
</feature>
<proteinExistence type="predicted"/>
<gene>
    <name evidence="1" type="ORF">PFISCL1PPCAC_17295</name>
</gene>
<feature type="non-terminal residue" evidence="1">
    <location>
        <position position="1"/>
    </location>
</feature>
<reference evidence="1" key="1">
    <citation type="submission" date="2023-10" db="EMBL/GenBank/DDBJ databases">
        <title>Genome assembly of Pristionchus species.</title>
        <authorList>
            <person name="Yoshida K."/>
            <person name="Sommer R.J."/>
        </authorList>
    </citation>
    <scope>NUCLEOTIDE SEQUENCE</scope>
    <source>
        <strain evidence="1">RS5133</strain>
    </source>
</reference>
<dbReference type="Proteomes" id="UP001432322">
    <property type="component" value="Unassembled WGS sequence"/>
</dbReference>
<protein>
    <submittedName>
        <fullName evidence="1">Uncharacterized protein</fullName>
    </submittedName>
</protein>
<evidence type="ECO:0000313" key="1">
    <source>
        <dbReference type="EMBL" id="GMT25998.1"/>
    </source>
</evidence>